<dbReference type="Proteomes" id="UP000324767">
    <property type="component" value="Unassembled WGS sequence"/>
</dbReference>
<evidence type="ECO:0000313" key="2">
    <source>
        <dbReference type="EMBL" id="KAA6413388.1"/>
    </source>
</evidence>
<evidence type="ECO:0000256" key="1">
    <source>
        <dbReference type="SAM" id="MobiDB-lite"/>
    </source>
</evidence>
<comment type="caution">
    <text evidence="2">The sequence shown here is derived from an EMBL/GenBank/DDBJ whole genome shotgun (WGS) entry which is preliminary data.</text>
</comment>
<gene>
    <name evidence="2" type="ORF">FRX48_03134</name>
</gene>
<name>A0A5M8PUR9_9LECA</name>
<proteinExistence type="predicted"/>
<reference evidence="2 3" key="1">
    <citation type="submission" date="2019-09" db="EMBL/GenBank/DDBJ databases">
        <title>The hologenome of the rock-dwelling lichen Lasallia pustulata.</title>
        <authorList>
            <person name="Greshake Tzovaras B."/>
            <person name="Segers F."/>
            <person name="Bicker A."/>
            <person name="Dal Grande F."/>
            <person name="Otte J."/>
            <person name="Hankeln T."/>
            <person name="Schmitt I."/>
            <person name="Ebersberger I."/>
        </authorList>
    </citation>
    <scope>NUCLEOTIDE SEQUENCE [LARGE SCALE GENOMIC DNA]</scope>
    <source>
        <strain evidence="2">A1-1</strain>
    </source>
</reference>
<dbReference type="EMBL" id="VXIT01000004">
    <property type="protein sequence ID" value="KAA6413388.1"/>
    <property type="molecule type" value="Genomic_DNA"/>
</dbReference>
<dbReference type="OrthoDB" id="406152at2759"/>
<organism evidence="2 3">
    <name type="scientific">Lasallia pustulata</name>
    <dbReference type="NCBI Taxonomy" id="136370"/>
    <lineage>
        <taxon>Eukaryota</taxon>
        <taxon>Fungi</taxon>
        <taxon>Dikarya</taxon>
        <taxon>Ascomycota</taxon>
        <taxon>Pezizomycotina</taxon>
        <taxon>Lecanoromycetes</taxon>
        <taxon>OSLEUM clade</taxon>
        <taxon>Umbilicariomycetidae</taxon>
        <taxon>Umbilicariales</taxon>
        <taxon>Umbilicariaceae</taxon>
        <taxon>Lasallia</taxon>
    </lineage>
</organism>
<evidence type="ECO:0000313" key="3">
    <source>
        <dbReference type="Proteomes" id="UP000324767"/>
    </source>
</evidence>
<feature type="region of interest" description="Disordered" evidence="1">
    <location>
        <begin position="35"/>
        <end position="54"/>
    </location>
</feature>
<accession>A0A5M8PUR9</accession>
<protein>
    <submittedName>
        <fullName evidence="2">Uncharacterized protein</fullName>
    </submittedName>
</protein>
<dbReference type="AlphaFoldDB" id="A0A5M8PUR9"/>
<sequence>MCTTNHFKSRACQHAWMTIKKPCAGGKNFSNCESFKDGRARRPPPPRQWAPPGSCPRCDLKGDYDADTTRVVKKIVTGFKLFGFDADRNSPGVSVICCAVM</sequence>